<dbReference type="Proteomes" id="UP000054516">
    <property type="component" value="Unassembled WGS sequence"/>
</dbReference>
<proteinExistence type="predicted"/>
<accession>A0A1W2TW42</accession>
<dbReference type="EMBL" id="DF977535">
    <property type="protein sequence ID" value="GAP92859.2"/>
    <property type="molecule type" value="Genomic_DNA"/>
</dbReference>
<gene>
    <name evidence="1" type="ORF">SAMD00023353_9000180</name>
</gene>
<dbReference type="AlphaFoldDB" id="A0A1W2TW42"/>
<keyword evidence="2" id="KW-1185">Reference proteome</keyword>
<name>A0A1W2TW42_ROSNE</name>
<sequence>MLSDERNTFLPIDQSVSVGEYTRLRFRGYNSANSGLHLCFRWINGDHHSAWGCHKRLFHPSTLPVDGFCIKYILYWGDNSHTNDTKKHKYEYEYRR</sequence>
<evidence type="ECO:0000313" key="2">
    <source>
        <dbReference type="Proteomes" id="UP000054516"/>
    </source>
</evidence>
<protein>
    <submittedName>
        <fullName evidence="1">Uncharacterized protein</fullName>
    </submittedName>
</protein>
<evidence type="ECO:0000313" key="1">
    <source>
        <dbReference type="EMBL" id="GAP92859.2"/>
    </source>
</evidence>
<reference evidence="1" key="1">
    <citation type="submission" date="2016-03" db="EMBL/GenBank/DDBJ databases">
        <title>Draft genome sequence of Rosellinia necatrix.</title>
        <authorList>
            <person name="Kanematsu S."/>
        </authorList>
    </citation>
    <scope>NUCLEOTIDE SEQUENCE [LARGE SCALE GENOMIC DNA]</scope>
    <source>
        <strain evidence="1">W97</strain>
    </source>
</reference>
<organism evidence="1">
    <name type="scientific">Rosellinia necatrix</name>
    <name type="common">White root-rot fungus</name>
    <dbReference type="NCBI Taxonomy" id="77044"/>
    <lineage>
        <taxon>Eukaryota</taxon>
        <taxon>Fungi</taxon>
        <taxon>Dikarya</taxon>
        <taxon>Ascomycota</taxon>
        <taxon>Pezizomycotina</taxon>
        <taxon>Sordariomycetes</taxon>
        <taxon>Xylariomycetidae</taxon>
        <taxon>Xylariales</taxon>
        <taxon>Xylariaceae</taxon>
        <taxon>Rosellinia</taxon>
    </lineage>
</organism>